<name>A0A518K319_9BACT</name>
<protein>
    <recommendedName>
        <fullName evidence="3">PEP-CTERM protein-sorting domain-containing protein</fullName>
    </recommendedName>
</protein>
<sequence length="267" mass="28812">MRKDRIASVWVLLVLALGFVETCEAQSQLSALQVLVRDVNQTTGQVTRFEGLPEISESLPHVSALANANKLIASAEKADPLGGVLALAEAGDLLEFNGLPPIPWPYDPGVEHMVEFTWRVRGVIEGNGSANFGMRFVPGRGASPSSHHYQQLAEFGSAGVVDEVITTTFPVDQSGITYVGSRLIARIDEGATGRVDFSEGATLQNVRVLVNGLPHPFQAVGRFGLQKFSSIPEPNSFSLLMWGILVTAYARRPLVSATTSYVRCIPH</sequence>
<dbReference type="Proteomes" id="UP000316426">
    <property type="component" value="Chromosome"/>
</dbReference>
<evidence type="ECO:0000313" key="1">
    <source>
        <dbReference type="EMBL" id="QDV72145.1"/>
    </source>
</evidence>
<gene>
    <name evidence="1" type="ORF">Spa11_03170</name>
</gene>
<keyword evidence="2" id="KW-1185">Reference proteome</keyword>
<dbReference type="RefSeq" id="WP_231933106.1">
    <property type="nucleotide sequence ID" value="NZ_CP036349.1"/>
</dbReference>
<organism evidence="1 2">
    <name type="scientific">Botrimarina mediterranea</name>
    <dbReference type="NCBI Taxonomy" id="2528022"/>
    <lineage>
        <taxon>Bacteria</taxon>
        <taxon>Pseudomonadati</taxon>
        <taxon>Planctomycetota</taxon>
        <taxon>Planctomycetia</taxon>
        <taxon>Pirellulales</taxon>
        <taxon>Lacipirellulaceae</taxon>
        <taxon>Botrimarina</taxon>
    </lineage>
</organism>
<accession>A0A518K319</accession>
<dbReference type="AlphaFoldDB" id="A0A518K319"/>
<dbReference type="KEGG" id="bmei:Spa11_03170"/>
<evidence type="ECO:0000313" key="2">
    <source>
        <dbReference type="Proteomes" id="UP000316426"/>
    </source>
</evidence>
<dbReference type="EMBL" id="CP036349">
    <property type="protein sequence ID" value="QDV72145.1"/>
    <property type="molecule type" value="Genomic_DNA"/>
</dbReference>
<evidence type="ECO:0008006" key="3">
    <source>
        <dbReference type="Google" id="ProtNLM"/>
    </source>
</evidence>
<reference evidence="1 2" key="1">
    <citation type="submission" date="2019-02" db="EMBL/GenBank/DDBJ databases">
        <title>Deep-cultivation of Planctomycetes and their phenomic and genomic characterization uncovers novel biology.</title>
        <authorList>
            <person name="Wiegand S."/>
            <person name="Jogler M."/>
            <person name="Boedeker C."/>
            <person name="Pinto D."/>
            <person name="Vollmers J."/>
            <person name="Rivas-Marin E."/>
            <person name="Kohn T."/>
            <person name="Peeters S.H."/>
            <person name="Heuer A."/>
            <person name="Rast P."/>
            <person name="Oberbeckmann S."/>
            <person name="Bunk B."/>
            <person name="Jeske O."/>
            <person name="Meyerdierks A."/>
            <person name="Storesund J.E."/>
            <person name="Kallscheuer N."/>
            <person name="Luecker S."/>
            <person name="Lage O.M."/>
            <person name="Pohl T."/>
            <person name="Merkel B.J."/>
            <person name="Hornburger P."/>
            <person name="Mueller R.-W."/>
            <person name="Bruemmer F."/>
            <person name="Labrenz M."/>
            <person name="Spormann A.M."/>
            <person name="Op den Camp H."/>
            <person name="Overmann J."/>
            <person name="Amann R."/>
            <person name="Jetten M.S.M."/>
            <person name="Mascher T."/>
            <person name="Medema M.H."/>
            <person name="Devos D.P."/>
            <person name="Kaster A.-K."/>
            <person name="Ovreas L."/>
            <person name="Rohde M."/>
            <person name="Galperin M.Y."/>
            <person name="Jogler C."/>
        </authorList>
    </citation>
    <scope>NUCLEOTIDE SEQUENCE [LARGE SCALE GENOMIC DNA]</scope>
    <source>
        <strain evidence="1 2">Spa11</strain>
    </source>
</reference>
<proteinExistence type="predicted"/>